<comment type="caution">
    <text evidence="2">The sequence shown here is derived from an EMBL/GenBank/DDBJ whole genome shotgun (WGS) entry which is preliminary data.</text>
</comment>
<evidence type="ECO:0000313" key="3">
    <source>
        <dbReference type="Proteomes" id="UP000232323"/>
    </source>
</evidence>
<dbReference type="AlphaFoldDB" id="A0A250WT75"/>
<dbReference type="EMBL" id="BEGY01000005">
    <property type="protein sequence ID" value="GAX73862.1"/>
    <property type="molecule type" value="Genomic_DNA"/>
</dbReference>
<feature type="transmembrane region" description="Helical" evidence="1">
    <location>
        <begin position="314"/>
        <end position="334"/>
    </location>
</feature>
<dbReference type="PANTHER" id="PTHR36970">
    <property type="entry name" value="UNNAMED PRODUCT"/>
    <property type="match status" value="1"/>
</dbReference>
<feature type="transmembrane region" description="Helical" evidence="1">
    <location>
        <begin position="111"/>
        <end position="130"/>
    </location>
</feature>
<dbReference type="Proteomes" id="UP000232323">
    <property type="component" value="Unassembled WGS sequence"/>
</dbReference>
<keyword evidence="3" id="KW-1185">Reference proteome</keyword>
<keyword evidence="1" id="KW-0472">Membrane</keyword>
<dbReference type="OrthoDB" id="536576at2759"/>
<keyword evidence="1" id="KW-1133">Transmembrane helix</keyword>
<feature type="transmembrane region" description="Helical" evidence="1">
    <location>
        <begin position="81"/>
        <end position="99"/>
    </location>
</feature>
<organism evidence="2 3">
    <name type="scientific">Chlamydomonas eustigma</name>
    <dbReference type="NCBI Taxonomy" id="1157962"/>
    <lineage>
        <taxon>Eukaryota</taxon>
        <taxon>Viridiplantae</taxon>
        <taxon>Chlorophyta</taxon>
        <taxon>core chlorophytes</taxon>
        <taxon>Chlorophyceae</taxon>
        <taxon>CS clade</taxon>
        <taxon>Chlamydomonadales</taxon>
        <taxon>Chlamydomonadaceae</taxon>
        <taxon>Chlamydomonas</taxon>
    </lineage>
</organism>
<gene>
    <name evidence="2" type="ORF">CEUSTIGMA_g1312.t1</name>
</gene>
<keyword evidence="1" id="KW-0812">Transmembrane</keyword>
<dbReference type="PANTHER" id="PTHR36970:SF1">
    <property type="entry name" value="BESTROPHIN HOMOLOG"/>
    <property type="match status" value="1"/>
</dbReference>
<evidence type="ECO:0000256" key="1">
    <source>
        <dbReference type="SAM" id="Phobius"/>
    </source>
</evidence>
<feature type="transmembrane region" description="Helical" evidence="1">
    <location>
        <begin position="290"/>
        <end position="308"/>
    </location>
</feature>
<sequence length="383" mass="43445">MYGQAQAPKTLQTTSSLQSLGFSASNLAVMDGWDGDDILWDKIFPPRNTCTSSFFKHLAIAAKDEYSSVCAFVRSVLTMDTVLIVAIAAASPCFFFYYTLNGHQFAYNESWTLIALFLVFPITMTMTSAFNRRDAALSQLALFKSNTICIMTAHCHWDWFTIPKDPKEPSISGREQRLPSSHVHAVYTELSRVVHLLRSILKAPVVFRLRHYYTEEGAQKRELVMQHMRMAYQQMTQRLQSLSLLSEEMKSAGLPANEATRIRWHFLQVINALTQLRFMKRYRNSLGLRAYARVFILVLPILFGPYYASLANATHIAFSISFSVAISLAVQGLFNLRMEVEDPFVSQGISYDTIDVDIELDDLEADLSIIVKETTQRDSKVAL</sequence>
<proteinExistence type="predicted"/>
<reference evidence="2 3" key="1">
    <citation type="submission" date="2017-08" db="EMBL/GenBank/DDBJ databases">
        <title>Acidophilic green algal genome provides insights into adaptation to an acidic environment.</title>
        <authorList>
            <person name="Hirooka S."/>
            <person name="Hirose Y."/>
            <person name="Kanesaki Y."/>
            <person name="Higuchi S."/>
            <person name="Fujiwara T."/>
            <person name="Onuma R."/>
            <person name="Era A."/>
            <person name="Ohbayashi R."/>
            <person name="Uzuka A."/>
            <person name="Nozaki H."/>
            <person name="Yoshikawa H."/>
            <person name="Miyagishima S.Y."/>
        </authorList>
    </citation>
    <scope>NUCLEOTIDE SEQUENCE [LARGE SCALE GENOMIC DNA]</scope>
    <source>
        <strain evidence="2 3">NIES-2499</strain>
    </source>
</reference>
<evidence type="ECO:0000313" key="2">
    <source>
        <dbReference type="EMBL" id="GAX73862.1"/>
    </source>
</evidence>
<name>A0A250WT75_9CHLO</name>
<accession>A0A250WT75</accession>
<dbReference type="STRING" id="1157962.A0A250WT75"/>
<protein>
    <submittedName>
        <fullName evidence="2">Uncharacterized protein</fullName>
    </submittedName>
</protein>